<keyword evidence="6" id="KW-1185">Reference proteome</keyword>
<feature type="active site" description="Proton acceptor" evidence="3">
    <location>
        <position position="146"/>
    </location>
</feature>
<feature type="active site" evidence="3">
    <location>
        <position position="86"/>
    </location>
</feature>
<dbReference type="GO" id="GO:0004180">
    <property type="term" value="F:carboxypeptidase activity"/>
    <property type="evidence" value="ECO:0007669"/>
    <property type="project" value="UniProtKB-KW"/>
</dbReference>
<evidence type="ECO:0000259" key="4">
    <source>
        <dbReference type="Pfam" id="PF07687"/>
    </source>
</evidence>
<evidence type="ECO:0000256" key="1">
    <source>
        <dbReference type="ARBA" id="ARBA00022723"/>
    </source>
</evidence>
<accession>A0A2Z6B173</accession>
<dbReference type="Gene3D" id="3.40.630.10">
    <property type="entry name" value="Zn peptidases"/>
    <property type="match status" value="1"/>
</dbReference>
<keyword evidence="1" id="KW-0479">Metal-binding</keyword>
<organism evidence="5 6">
    <name type="scientific">Desulfovibrio ferrophilus</name>
    <dbReference type="NCBI Taxonomy" id="241368"/>
    <lineage>
        <taxon>Bacteria</taxon>
        <taxon>Pseudomonadati</taxon>
        <taxon>Thermodesulfobacteriota</taxon>
        <taxon>Desulfovibrionia</taxon>
        <taxon>Desulfovibrionales</taxon>
        <taxon>Desulfovibrionaceae</taxon>
        <taxon>Desulfovibrio</taxon>
    </lineage>
</organism>
<dbReference type="InterPro" id="IPR002933">
    <property type="entry name" value="Peptidase_M20"/>
</dbReference>
<dbReference type="PIRSF" id="PIRSF037238">
    <property type="entry name" value="Carboxypeptidase_G2"/>
    <property type="match status" value="1"/>
</dbReference>
<dbReference type="OrthoDB" id="9809784at2"/>
<reference evidence="5 6" key="1">
    <citation type="journal article" date="2018" name="Sci. Adv.">
        <title>Multi-heme cytochromes provide a pathway for survival in energy-limited environments.</title>
        <authorList>
            <person name="Deng X."/>
            <person name="Dohmae N."/>
            <person name="Nealson K.H."/>
            <person name="Hashimoto K."/>
            <person name="Okamoto A."/>
        </authorList>
    </citation>
    <scope>NUCLEOTIDE SEQUENCE [LARGE SCALE GENOMIC DNA]</scope>
    <source>
        <strain evidence="5 6">IS5</strain>
    </source>
</reference>
<gene>
    <name evidence="5" type="primary">cpg</name>
    <name evidence="5" type="ORF">DFE_2472</name>
</gene>
<evidence type="ECO:0000313" key="5">
    <source>
        <dbReference type="EMBL" id="BBD09198.1"/>
    </source>
</evidence>
<dbReference type="EMBL" id="AP017378">
    <property type="protein sequence ID" value="BBD09198.1"/>
    <property type="molecule type" value="Genomic_DNA"/>
</dbReference>
<dbReference type="Proteomes" id="UP000269883">
    <property type="component" value="Chromosome"/>
</dbReference>
<dbReference type="InterPro" id="IPR050072">
    <property type="entry name" value="Peptidase_M20A"/>
</dbReference>
<sequence>MIKALRNFLVEHESEMFELLESLVRINSYSGNKAGVDKVVDVLDATMKDMGFSTCRHAQPETGDNLVAWNQARSDNPGALLIGHMDTVFPPEMGFDRFDREGNEIHGPGTYDMKGGIVAGIFALKALDAAGLLEGRPVACLFNSDEEIGSPNSRELVMEEARKSAFCFVMEGSGLNGEIVTGRKGRIVFNLEVQGKAAHAGHCGFPKPSAILEMAHQIVAMEALNDPEAGTSLNVGLTEGGVGPNTVSASAKARVETRFVNKENGDKVWAAIETIAAAPKTEGTSCKLEIITSRPPMVTNDSILALHDLVAEAGADLGLPVKGTFRGGGSDANIVAQVGIPVLDGMGPAGGKLHTQDEYLAADSMVKRTLLAAVSIHRALDKYQ</sequence>
<dbReference type="GO" id="GO:0046872">
    <property type="term" value="F:metal ion binding"/>
    <property type="evidence" value="ECO:0007669"/>
    <property type="project" value="UniProtKB-KW"/>
</dbReference>
<keyword evidence="5" id="KW-0121">Carboxypeptidase</keyword>
<dbReference type="InterPro" id="IPR017150">
    <property type="entry name" value="Pept_M20_glutamate_carboxypep"/>
</dbReference>
<dbReference type="KEGG" id="dfl:DFE_2472"/>
<evidence type="ECO:0000256" key="3">
    <source>
        <dbReference type="PIRSR" id="PIRSR037238-1"/>
    </source>
</evidence>
<dbReference type="CDD" id="cd03885">
    <property type="entry name" value="M20_CPDG2"/>
    <property type="match status" value="1"/>
</dbReference>
<dbReference type="PANTHER" id="PTHR43808">
    <property type="entry name" value="ACETYLORNITHINE DEACETYLASE"/>
    <property type="match status" value="1"/>
</dbReference>
<evidence type="ECO:0000313" key="6">
    <source>
        <dbReference type="Proteomes" id="UP000269883"/>
    </source>
</evidence>
<dbReference type="SUPFAM" id="SSF55031">
    <property type="entry name" value="Bacterial exopeptidase dimerisation domain"/>
    <property type="match status" value="1"/>
</dbReference>
<name>A0A2Z6B173_9BACT</name>
<evidence type="ECO:0000256" key="2">
    <source>
        <dbReference type="ARBA" id="ARBA00022801"/>
    </source>
</evidence>
<keyword evidence="5" id="KW-0645">Protease</keyword>
<keyword evidence="2" id="KW-0378">Hydrolase</keyword>
<feature type="domain" description="Peptidase M20 dimerisation" evidence="4">
    <location>
        <begin position="181"/>
        <end position="280"/>
    </location>
</feature>
<dbReference type="SUPFAM" id="SSF53187">
    <property type="entry name" value="Zn-dependent exopeptidases"/>
    <property type="match status" value="1"/>
</dbReference>
<dbReference type="PANTHER" id="PTHR43808:SF9">
    <property type="entry name" value="BLL0789 PROTEIN"/>
    <property type="match status" value="1"/>
</dbReference>
<dbReference type="RefSeq" id="WP_126379967.1">
    <property type="nucleotide sequence ID" value="NZ_AP017378.1"/>
</dbReference>
<protein>
    <submittedName>
        <fullName evidence="5">Carboxypeptidase G2</fullName>
    </submittedName>
</protein>
<dbReference type="Gene3D" id="3.30.70.360">
    <property type="match status" value="1"/>
</dbReference>
<dbReference type="AlphaFoldDB" id="A0A2Z6B173"/>
<proteinExistence type="predicted"/>
<dbReference type="InterPro" id="IPR036264">
    <property type="entry name" value="Bact_exopeptidase_dim_dom"/>
</dbReference>
<dbReference type="Pfam" id="PF01546">
    <property type="entry name" value="Peptidase_M20"/>
    <property type="match status" value="1"/>
</dbReference>
<dbReference type="InterPro" id="IPR011650">
    <property type="entry name" value="Peptidase_M20_dimer"/>
</dbReference>
<dbReference type="Pfam" id="PF07687">
    <property type="entry name" value="M20_dimer"/>
    <property type="match status" value="1"/>
</dbReference>